<dbReference type="PANTHER" id="PTHR37550">
    <property type="entry name" value="ANTITOXIN VAPB1"/>
    <property type="match status" value="1"/>
</dbReference>
<accession>A0A2T2YPC8</accession>
<comment type="caution">
    <text evidence="1">The sequence shown here is derived from an EMBL/GenBank/DDBJ whole genome shotgun (WGS) entry which is preliminary data.</text>
</comment>
<sequence>MTAFEILNIQNDFGAQAIRIPENFKIDDDKVYVKRIGNALYLIPFHNPWENLFESLDKFTPDFMGERNQVDNQTRETFD</sequence>
<keyword evidence="2" id="KW-1185">Reference proteome</keyword>
<proteinExistence type="predicted"/>
<dbReference type="InterPro" id="IPR051734">
    <property type="entry name" value="VapB_TA_antitoxins"/>
</dbReference>
<evidence type="ECO:0000313" key="1">
    <source>
        <dbReference type="EMBL" id="PSR57372.1"/>
    </source>
</evidence>
<dbReference type="PANTHER" id="PTHR37550:SF3">
    <property type="entry name" value="ANTITOXIN VAPB1"/>
    <property type="match status" value="1"/>
</dbReference>
<reference evidence="1 2" key="1">
    <citation type="submission" date="2018-03" db="EMBL/GenBank/DDBJ databases">
        <title>Adhaeribacter sp. HMF7605 Genome sequencing and assembly.</title>
        <authorList>
            <person name="Kang H."/>
            <person name="Kang J."/>
            <person name="Cha I."/>
            <person name="Kim H."/>
            <person name="Joh K."/>
        </authorList>
    </citation>
    <scope>NUCLEOTIDE SEQUENCE [LARGE SCALE GENOMIC DNA]</scope>
    <source>
        <strain evidence="1 2">HMF7605</strain>
    </source>
</reference>
<dbReference type="InterPro" id="IPR037914">
    <property type="entry name" value="SpoVT-AbrB_sf"/>
</dbReference>
<protein>
    <submittedName>
        <fullName evidence="1">AbrB/MazE/SpoVT family DNA-binding domain-containing protein</fullName>
    </submittedName>
</protein>
<name>A0A2T2YPC8_9BACT</name>
<keyword evidence="1" id="KW-0238">DNA-binding</keyword>
<dbReference type="EMBL" id="PYFT01000001">
    <property type="protein sequence ID" value="PSR57372.1"/>
    <property type="molecule type" value="Genomic_DNA"/>
</dbReference>
<dbReference type="AlphaFoldDB" id="A0A2T2YPC8"/>
<gene>
    <name evidence="1" type="ORF">AHMF7605_19405</name>
</gene>
<organism evidence="1 2">
    <name type="scientific">Adhaeribacter arboris</name>
    <dbReference type="NCBI Taxonomy" id="2072846"/>
    <lineage>
        <taxon>Bacteria</taxon>
        <taxon>Pseudomonadati</taxon>
        <taxon>Bacteroidota</taxon>
        <taxon>Cytophagia</taxon>
        <taxon>Cytophagales</taxon>
        <taxon>Hymenobacteraceae</taxon>
        <taxon>Adhaeribacter</taxon>
    </lineage>
</organism>
<dbReference type="GO" id="GO:0003677">
    <property type="term" value="F:DNA binding"/>
    <property type="evidence" value="ECO:0007669"/>
    <property type="project" value="UniProtKB-KW"/>
</dbReference>
<dbReference type="SUPFAM" id="SSF89447">
    <property type="entry name" value="AbrB/MazE/MraZ-like"/>
    <property type="match status" value="1"/>
</dbReference>
<dbReference type="InterPro" id="IPR047976">
    <property type="entry name" value="Anti_VapB2-like"/>
</dbReference>
<evidence type="ECO:0000313" key="2">
    <source>
        <dbReference type="Proteomes" id="UP000240357"/>
    </source>
</evidence>
<dbReference type="NCBIfam" id="NF040493">
    <property type="entry name" value="TA_anti_VapB"/>
    <property type="match status" value="1"/>
</dbReference>
<dbReference type="Proteomes" id="UP000240357">
    <property type="component" value="Unassembled WGS sequence"/>
</dbReference>